<comment type="caution">
    <text evidence="14">The sequence shown here is derived from an EMBL/GenBank/DDBJ whole genome shotgun (WGS) entry which is preliminary data.</text>
</comment>
<feature type="binding site" evidence="10">
    <location>
        <begin position="12"/>
        <end position="17"/>
    </location>
    <ligand>
        <name>substrate</name>
    </ligand>
</feature>
<keyword evidence="15" id="KW-1185">Reference proteome</keyword>
<gene>
    <name evidence="10 14" type="primary">miaA</name>
    <name evidence="14" type="ORF">ACFP7A_02205</name>
</gene>
<comment type="caution">
    <text evidence="10">Lacks conserved residue(s) required for the propagation of feature annotation.</text>
</comment>
<evidence type="ECO:0000256" key="11">
    <source>
        <dbReference type="RuleBase" id="RU003783"/>
    </source>
</evidence>
<keyword evidence="5 10" id="KW-0819">tRNA processing</keyword>
<accession>A0ABW1WAJ4</accession>
<dbReference type="NCBIfam" id="TIGR00174">
    <property type="entry name" value="miaA"/>
    <property type="match status" value="1"/>
</dbReference>
<sequence>MNRKIIVIVGPTAVGKTKLGVELAKRFSSEVINGDAFQIYRGMDIGTAKVTIEEAEGIPHHLIDICDPNEDYSAADYQRDARLVIQEMANEDKLPIVVGGTGLYIKAALFNYQFSSSGSNPDYRRQLVAFVKEHGEQELYERLKKVDPVAAQRIHPNNLVRVMRALEVYHETGQPFSAHAQHETEQSLYPFLCVGLTMERSRLYSRINQRVDQMISDGLLDEAESLYRLGYQKTQAMQAIGYKEFIPYFNGSVSLEEAVDQLKKNSRHYAKRQLTWFRRQMPVHWFDMTEAIEDFPSKADEIYHFVEKSFITK</sequence>
<feature type="binding site" evidence="10">
    <location>
        <begin position="10"/>
        <end position="17"/>
    </location>
    <ligand>
        <name>ATP</name>
        <dbReference type="ChEBI" id="CHEBI:30616"/>
    </ligand>
</feature>
<proteinExistence type="inferred from homology"/>
<comment type="subunit">
    <text evidence="10">Monomer.</text>
</comment>
<name>A0ABW1WAJ4_9BACL</name>
<dbReference type="HAMAP" id="MF_00185">
    <property type="entry name" value="IPP_trans"/>
    <property type="match status" value="1"/>
</dbReference>
<comment type="cofactor">
    <cofactor evidence="1 10">
        <name>Mg(2+)</name>
        <dbReference type="ChEBI" id="CHEBI:18420"/>
    </cofactor>
</comment>
<evidence type="ECO:0000313" key="14">
    <source>
        <dbReference type="EMBL" id="MFC6385401.1"/>
    </source>
</evidence>
<evidence type="ECO:0000256" key="12">
    <source>
        <dbReference type="RuleBase" id="RU003784"/>
    </source>
</evidence>
<dbReference type="Gene3D" id="1.10.20.140">
    <property type="match status" value="1"/>
</dbReference>
<dbReference type="Gene3D" id="3.40.50.300">
    <property type="entry name" value="P-loop containing nucleotide triphosphate hydrolases"/>
    <property type="match status" value="1"/>
</dbReference>
<keyword evidence="7 10" id="KW-0067">ATP-binding</keyword>
<dbReference type="GO" id="GO:0052381">
    <property type="term" value="F:tRNA dimethylallyltransferase activity"/>
    <property type="evidence" value="ECO:0007669"/>
    <property type="project" value="UniProtKB-EC"/>
</dbReference>
<dbReference type="InterPro" id="IPR018022">
    <property type="entry name" value="IPT"/>
</dbReference>
<comment type="similarity">
    <text evidence="3 10 13">Belongs to the IPP transferase family.</text>
</comment>
<keyword evidence="4 10" id="KW-0808">Transferase</keyword>
<protein>
    <recommendedName>
        <fullName evidence="10">tRNA dimethylallyltransferase</fullName>
        <ecNumber evidence="10">2.5.1.75</ecNumber>
    </recommendedName>
    <alternativeName>
        <fullName evidence="10">Dimethylallyl diphosphate:tRNA dimethylallyltransferase</fullName>
        <shortName evidence="10">DMAPP:tRNA dimethylallyltransferase</shortName>
        <shortName evidence="10">DMATase</shortName>
    </alternativeName>
    <alternativeName>
        <fullName evidence="10">Isopentenyl-diphosphate:tRNA isopentenyltransferase</fullName>
        <shortName evidence="10">IPP transferase</shortName>
        <shortName evidence="10">IPPT</shortName>
        <shortName evidence="10">IPTase</shortName>
    </alternativeName>
</protein>
<evidence type="ECO:0000256" key="6">
    <source>
        <dbReference type="ARBA" id="ARBA00022741"/>
    </source>
</evidence>
<dbReference type="InterPro" id="IPR039657">
    <property type="entry name" value="Dimethylallyltransferase"/>
</dbReference>
<evidence type="ECO:0000256" key="1">
    <source>
        <dbReference type="ARBA" id="ARBA00001946"/>
    </source>
</evidence>
<evidence type="ECO:0000256" key="13">
    <source>
        <dbReference type="RuleBase" id="RU003785"/>
    </source>
</evidence>
<evidence type="ECO:0000256" key="7">
    <source>
        <dbReference type="ARBA" id="ARBA00022840"/>
    </source>
</evidence>
<dbReference type="RefSeq" id="WP_253052270.1">
    <property type="nucleotide sequence ID" value="NZ_JAMXWN010000001.1"/>
</dbReference>
<dbReference type="InterPro" id="IPR027417">
    <property type="entry name" value="P-loop_NTPase"/>
</dbReference>
<evidence type="ECO:0000256" key="4">
    <source>
        <dbReference type="ARBA" id="ARBA00022679"/>
    </source>
</evidence>
<organism evidence="14 15">
    <name type="scientific">Sporolactobacillus kofuensis</name>
    <dbReference type="NCBI Taxonomy" id="269672"/>
    <lineage>
        <taxon>Bacteria</taxon>
        <taxon>Bacillati</taxon>
        <taxon>Bacillota</taxon>
        <taxon>Bacilli</taxon>
        <taxon>Bacillales</taxon>
        <taxon>Sporolactobacillaceae</taxon>
        <taxon>Sporolactobacillus</taxon>
    </lineage>
</organism>
<dbReference type="Proteomes" id="UP001596267">
    <property type="component" value="Unassembled WGS sequence"/>
</dbReference>
<dbReference type="EMBL" id="JBHSTQ010000002">
    <property type="protein sequence ID" value="MFC6385401.1"/>
    <property type="molecule type" value="Genomic_DNA"/>
</dbReference>
<feature type="site" description="Interaction with substrate tRNA" evidence="10">
    <location>
        <position position="101"/>
    </location>
</feature>
<evidence type="ECO:0000256" key="5">
    <source>
        <dbReference type="ARBA" id="ARBA00022694"/>
    </source>
</evidence>
<evidence type="ECO:0000256" key="2">
    <source>
        <dbReference type="ARBA" id="ARBA00003213"/>
    </source>
</evidence>
<feature type="site" description="Interaction with substrate tRNA" evidence="10">
    <location>
        <position position="124"/>
    </location>
</feature>
<dbReference type="PANTHER" id="PTHR11088">
    <property type="entry name" value="TRNA DIMETHYLALLYLTRANSFERASE"/>
    <property type="match status" value="1"/>
</dbReference>
<evidence type="ECO:0000313" key="15">
    <source>
        <dbReference type="Proteomes" id="UP001596267"/>
    </source>
</evidence>
<dbReference type="EC" id="2.5.1.75" evidence="10"/>
<keyword evidence="8 10" id="KW-0460">Magnesium</keyword>
<evidence type="ECO:0000256" key="3">
    <source>
        <dbReference type="ARBA" id="ARBA00005842"/>
    </source>
</evidence>
<comment type="function">
    <text evidence="2 10 12">Catalyzes the transfer of a dimethylallyl group onto the adenine at position 37 in tRNAs that read codons beginning with uridine, leading to the formation of N6-(dimethylallyl)adenosine (i(6)A).</text>
</comment>
<dbReference type="Pfam" id="PF01715">
    <property type="entry name" value="IPPT"/>
    <property type="match status" value="1"/>
</dbReference>
<reference evidence="15" key="1">
    <citation type="journal article" date="2019" name="Int. J. Syst. Evol. Microbiol.">
        <title>The Global Catalogue of Microorganisms (GCM) 10K type strain sequencing project: providing services to taxonomists for standard genome sequencing and annotation.</title>
        <authorList>
            <consortium name="The Broad Institute Genomics Platform"/>
            <consortium name="The Broad Institute Genome Sequencing Center for Infectious Disease"/>
            <person name="Wu L."/>
            <person name="Ma J."/>
        </authorList>
    </citation>
    <scope>NUCLEOTIDE SEQUENCE [LARGE SCALE GENOMIC DNA]</scope>
    <source>
        <strain evidence="15">CCUG 42001</strain>
    </source>
</reference>
<dbReference type="PANTHER" id="PTHR11088:SF60">
    <property type="entry name" value="TRNA DIMETHYLALLYLTRANSFERASE"/>
    <property type="match status" value="1"/>
</dbReference>
<evidence type="ECO:0000256" key="8">
    <source>
        <dbReference type="ARBA" id="ARBA00022842"/>
    </source>
</evidence>
<evidence type="ECO:0000256" key="9">
    <source>
        <dbReference type="ARBA" id="ARBA00049563"/>
    </source>
</evidence>
<keyword evidence="6 10" id="KW-0547">Nucleotide-binding</keyword>
<evidence type="ECO:0000256" key="10">
    <source>
        <dbReference type="HAMAP-Rule" id="MF_00185"/>
    </source>
</evidence>
<comment type="catalytic activity">
    <reaction evidence="9 10 11">
        <text>adenosine(37) in tRNA + dimethylallyl diphosphate = N(6)-dimethylallyladenosine(37) in tRNA + diphosphate</text>
        <dbReference type="Rhea" id="RHEA:26482"/>
        <dbReference type="Rhea" id="RHEA-COMP:10162"/>
        <dbReference type="Rhea" id="RHEA-COMP:10375"/>
        <dbReference type="ChEBI" id="CHEBI:33019"/>
        <dbReference type="ChEBI" id="CHEBI:57623"/>
        <dbReference type="ChEBI" id="CHEBI:74411"/>
        <dbReference type="ChEBI" id="CHEBI:74415"/>
        <dbReference type="EC" id="2.5.1.75"/>
    </reaction>
</comment>
<dbReference type="SUPFAM" id="SSF52540">
    <property type="entry name" value="P-loop containing nucleoside triphosphate hydrolases"/>
    <property type="match status" value="2"/>
</dbReference>